<evidence type="ECO:0000259" key="6">
    <source>
        <dbReference type="PROSITE" id="PS51380"/>
    </source>
</evidence>
<evidence type="ECO:0000256" key="5">
    <source>
        <dbReference type="SAM" id="Phobius"/>
    </source>
</evidence>
<feature type="transmembrane region" description="Helical" evidence="5">
    <location>
        <begin position="69"/>
        <end position="89"/>
    </location>
</feature>
<dbReference type="EMBL" id="KV454427">
    <property type="protein sequence ID" value="ODQ81857.1"/>
    <property type="molecule type" value="Genomic_DNA"/>
</dbReference>
<feature type="domain" description="EXS" evidence="6">
    <location>
        <begin position="189"/>
        <end position="400"/>
    </location>
</feature>
<dbReference type="PANTHER" id="PTHR10783:SF46">
    <property type="entry name" value="PROTEIN ERD1 HOMOLOG 2"/>
    <property type="match status" value="1"/>
</dbReference>
<dbReference type="Pfam" id="PF03124">
    <property type="entry name" value="EXS"/>
    <property type="match status" value="1"/>
</dbReference>
<evidence type="ECO:0000313" key="7">
    <source>
        <dbReference type="EMBL" id="ODQ81857.1"/>
    </source>
</evidence>
<dbReference type="AlphaFoldDB" id="A0A1E3QXU7"/>
<evidence type="ECO:0000256" key="1">
    <source>
        <dbReference type="ARBA" id="ARBA00004141"/>
    </source>
</evidence>
<dbReference type="Proteomes" id="UP000094336">
    <property type="component" value="Unassembled WGS sequence"/>
</dbReference>
<evidence type="ECO:0000313" key="8">
    <source>
        <dbReference type="Proteomes" id="UP000094336"/>
    </source>
</evidence>
<protein>
    <recommendedName>
        <fullName evidence="6">EXS domain-containing protein</fullName>
    </recommendedName>
</protein>
<dbReference type="InterPro" id="IPR004342">
    <property type="entry name" value="EXS_C"/>
</dbReference>
<dbReference type="OrthoDB" id="2159384at2759"/>
<name>A0A1E3QXU7_9ASCO</name>
<keyword evidence="3 5" id="KW-1133">Transmembrane helix</keyword>
<organism evidence="7 8">
    <name type="scientific">Babjeviella inositovora NRRL Y-12698</name>
    <dbReference type="NCBI Taxonomy" id="984486"/>
    <lineage>
        <taxon>Eukaryota</taxon>
        <taxon>Fungi</taxon>
        <taxon>Dikarya</taxon>
        <taxon>Ascomycota</taxon>
        <taxon>Saccharomycotina</taxon>
        <taxon>Pichiomycetes</taxon>
        <taxon>Serinales incertae sedis</taxon>
        <taxon>Babjeviella</taxon>
    </lineage>
</organism>
<keyword evidence="4 5" id="KW-0472">Membrane</keyword>
<comment type="subcellular location">
    <subcellularLocation>
        <location evidence="1">Membrane</location>
        <topology evidence="1">Multi-pass membrane protein</topology>
    </subcellularLocation>
</comment>
<dbReference type="PANTHER" id="PTHR10783">
    <property type="entry name" value="XENOTROPIC AND POLYTROPIC RETROVIRUS RECEPTOR 1-RELATED"/>
    <property type="match status" value="1"/>
</dbReference>
<keyword evidence="8" id="KW-1185">Reference proteome</keyword>
<dbReference type="GO" id="GO:0016020">
    <property type="term" value="C:membrane"/>
    <property type="evidence" value="ECO:0007669"/>
    <property type="project" value="UniProtKB-SubCell"/>
</dbReference>
<feature type="transmembrane region" description="Helical" evidence="5">
    <location>
        <begin position="101"/>
        <end position="124"/>
    </location>
</feature>
<evidence type="ECO:0000256" key="3">
    <source>
        <dbReference type="ARBA" id="ARBA00022989"/>
    </source>
</evidence>
<dbReference type="PROSITE" id="PS51380">
    <property type="entry name" value="EXS"/>
    <property type="match status" value="1"/>
</dbReference>
<dbReference type="RefSeq" id="XP_018987185.1">
    <property type="nucleotide sequence ID" value="XM_019128050.1"/>
</dbReference>
<sequence length="400" mass="45802">MDKGSSSNEWEIDTLLPLPYRIILLLNVGVWLWYVAIQIFQKTRINALSVLGFDSHISTNVDLPRACRLIVSQVTTVSVLAYTAYALAPAKSQATISMIDWVPLLAIGAIFYFVFFHVSTTGFGKRRLRSTASRMLAFGINPSIRNNEILLSDTFTSYAKVILDLLIYVCHLFIGTTCFPVDGKVSLDRTYGSWYGIDSLIVAYPTAIRLVQCLHEYEASDNTNLNHLYNAIKYSTSFLPLVAGIMLKGAETEEAKKYYFRMWLAMSLVNSCYTFFWDVTHDWNFKFFNYWLKNDRSQGLLRPVLHFGDRQIYFTAIVVDFILRFIWLTRLLPSDYSSTFMVLTSLYSSEYGVFVLELLEIGRRFMWMLIRVETEWVKMEATTLVSAGDSSISLLDLTSA</sequence>
<feature type="transmembrane region" description="Helical" evidence="5">
    <location>
        <begin position="20"/>
        <end position="40"/>
    </location>
</feature>
<accession>A0A1E3QXU7</accession>
<dbReference type="STRING" id="984486.A0A1E3QXU7"/>
<gene>
    <name evidence="7" type="ORF">BABINDRAFT_160088</name>
</gene>
<dbReference type="GeneID" id="30145903"/>
<feature type="transmembrane region" description="Helical" evidence="5">
    <location>
        <begin position="312"/>
        <end position="332"/>
    </location>
</feature>
<evidence type="ECO:0000256" key="2">
    <source>
        <dbReference type="ARBA" id="ARBA00022692"/>
    </source>
</evidence>
<proteinExistence type="predicted"/>
<dbReference type="GO" id="GO:0005737">
    <property type="term" value="C:cytoplasm"/>
    <property type="evidence" value="ECO:0007669"/>
    <property type="project" value="TreeGrafter"/>
</dbReference>
<keyword evidence="2 5" id="KW-0812">Transmembrane</keyword>
<reference evidence="8" key="1">
    <citation type="submission" date="2016-05" db="EMBL/GenBank/DDBJ databases">
        <title>Comparative genomics of biotechnologically important yeasts.</title>
        <authorList>
            <consortium name="DOE Joint Genome Institute"/>
            <person name="Riley R."/>
            <person name="Haridas S."/>
            <person name="Wolfe K.H."/>
            <person name="Lopes M.R."/>
            <person name="Hittinger C.T."/>
            <person name="Goker M."/>
            <person name="Salamov A."/>
            <person name="Wisecaver J."/>
            <person name="Long T.M."/>
            <person name="Aerts A.L."/>
            <person name="Barry K."/>
            <person name="Choi C."/>
            <person name="Clum A."/>
            <person name="Coughlan A.Y."/>
            <person name="Deshpande S."/>
            <person name="Douglass A.P."/>
            <person name="Hanson S.J."/>
            <person name="Klenk H.-P."/>
            <person name="Labutti K."/>
            <person name="Lapidus A."/>
            <person name="Lindquist E."/>
            <person name="Lipzen A."/>
            <person name="Meier-Kolthoff J.P."/>
            <person name="Ohm R.A."/>
            <person name="Otillar R.P."/>
            <person name="Pangilinan J."/>
            <person name="Peng Y."/>
            <person name="Rokas A."/>
            <person name="Rosa C.A."/>
            <person name="Scheuner C."/>
            <person name="Sibirny A.A."/>
            <person name="Slot J.C."/>
            <person name="Stielow J.B."/>
            <person name="Sun H."/>
            <person name="Kurtzman C.P."/>
            <person name="Blackwell M."/>
            <person name="Grigoriev I.V."/>
            <person name="Jeffries T.W."/>
        </authorList>
    </citation>
    <scope>NUCLEOTIDE SEQUENCE [LARGE SCALE GENOMIC DNA]</scope>
    <source>
        <strain evidence="8">NRRL Y-12698</strain>
    </source>
</reference>
<evidence type="ECO:0000256" key="4">
    <source>
        <dbReference type="ARBA" id="ARBA00023136"/>
    </source>
</evidence>